<comment type="subcellular location">
    <subcellularLocation>
        <location evidence="1">Nucleus</location>
    </subcellularLocation>
</comment>
<protein>
    <recommendedName>
        <fullName evidence="3">DNA polymerase epsilon subunit D</fullName>
    </recommendedName>
    <alternativeName>
        <fullName evidence="4">DNA polymerase II subunit D</fullName>
    </alternativeName>
</protein>
<evidence type="ECO:0000256" key="4">
    <source>
        <dbReference type="ARBA" id="ARBA00042096"/>
    </source>
</evidence>
<dbReference type="GO" id="GO:0006272">
    <property type="term" value="P:leading strand elongation"/>
    <property type="evidence" value="ECO:0007669"/>
    <property type="project" value="TreeGrafter"/>
</dbReference>
<sequence>MPRKEQPSGQLTAEGQQSQVSEGIEAYELPKSVVTKIAKSALPDNAKLQKDTVLALVKGSTLFINYLAADIFNALEMIDFGYLAPLLEEQHQAWLAQSKSDKGKKSTTSSSANANGTSASASASTSRPSKQNGGAASLNKTTSASTAANGNPYPNINDKPSNPYPSISSGSGQGETGSPFTSKPLDLRGRGGDVQENADGEDEEVGDGEDAEGGGERGEGGPMDVDEVDR</sequence>
<dbReference type="GO" id="GO:0031507">
    <property type="term" value="P:heterochromatin formation"/>
    <property type="evidence" value="ECO:0007669"/>
    <property type="project" value="TreeGrafter"/>
</dbReference>
<feature type="compositionally biased region" description="Low complexity" evidence="5">
    <location>
        <begin position="106"/>
        <end position="126"/>
    </location>
</feature>
<feature type="region of interest" description="Disordered" evidence="5">
    <location>
        <begin position="98"/>
        <end position="230"/>
    </location>
</feature>
<dbReference type="PANTHER" id="PTHR46172">
    <property type="entry name" value="DNA POLYMERASE EPSILON SUBUNIT 3"/>
    <property type="match status" value="1"/>
</dbReference>
<dbReference type="AlphaFoldDB" id="A0AAD5W280"/>
<gene>
    <name evidence="6" type="ORF">NP233_g506</name>
</gene>
<evidence type="ECO:0000313" key="6">
    <source>
        <dbReference type="EMBL" id="KAJ3576332.1"/>
    </source>
</evidence>
<feature type="compositionally biased region" description="Acidic residues" evidence="5">
    <location>
        <begin position="196"/>
        <end position="213"/>
    </location>
</feature>
<comment type="caution">
    <text evidence="6">The sequence shown here is derived from an EMBL/GenBank/DDBJ whole genome shotgun (WGS) entry which is preliminary data.</text>
</comment>
<keyword evidence="2" id="KW-0539">Nucleus</keyword>
<evidence type="ECO:0000256" key="5">
    <source>
        <dbReference type="SAM" id="MobiDB-lite"/>
    </source>
</evidence>
<dbReference type="Proteomes" id="UP001213000">
    <property type="component" value="Unassembled WGS sequence"/>
</dbReference>
<feature type="compositionally biased region" description="Polar residues" evidence="5">
    <location>
        <begin position="7"/>
        <end position="20"/>
    </location>
</feature>
<accession>A0AAD5W280</accession>
<proteinExistence type="predicted"/>
<evidence type="ECO:0000313" key="7">
    <source>
        <dbReference type="Proteomes" id="UP001213000"/>
    </source>
</evidence>
<dbReference type="InterPro" id="IPR009072">
    <property type="entry name" value="Histone-fold"/>
</dbReference>
<feature type="region of interest" description="Disordered" evidence="5">
    <location>
        <begin position="1"/>
        <end position="20"/>
    </location>
</feature>
<feature type="compositionally biased region" description="Polar residues" evidence="5">
    <location>
        <begin position="127"/>
        <end position="181"/>
    </location>
</feature>
<dbReference type="GO" id="GO:0008622">
    <property type="term" value="C:epsilon DNA polymerase complex"/>
    <property type="evidence" value="ECO:0007669"/>
    <property type="project" value="TreeGrafter"/>
</dbReference>
<evidence type="ECO:0000256" key="2">
    <source>
        <dbReference type="ARBA" id="ARBA00023242"/>
    </source>
</evidence>
<organism evidence="6 7">
    <name type="scientific">Leucocoprinus birnbaumii</name>
    <dbReference type="NCBI Taxonomy" id="56174"/>
    <lineage>
        <taxon>Eukaryota</taxon>
        <taxon>Fungi</taxon>
        <taxon>Dikarya</taxon>
        <taxon>Basidiomycota</taxon>
        <taxon>Agaricomycotina</taxon>
        <taxon>Agaricomycetes</taxon>
        <taxon>Agaricomycetidae</taxon>
        <taxon>Agaricales</taxon>
        <taxon>Agaricineae</taxon>
        <taxon>Agaricaceae</taxon>
        <taxon>Leucocoprinus</taxon>
    </lineage>
</organism>
<dbReference type="Gene3D" id="1.10.20.10">
    <property type="entry name" value="Histone, subunit A"/>
    <property type="match status" value="1"/>
</dbReference>
<dbReference type="CDD" id="cd22928">
    <property type="entry name" value="HFD_POLE3_DPB4"/>
    <property type="match status" value="1"/>
</dbReference>
<dbReference type="PANTHER" id="PTHR46172:SF1">
    <property type="entry name" value="DNA POLYMERASE EPSILON SUBUNIT 3"/>
    <property type="match status" value="1"/>
</dbReference>
<name>A0AAD5W280_9AGAR</name>
<reference evidence="6" key="1">
    <citation type="submission" date="2022-07" db="EMBL/GenBank/DDBJ databases">
        <title>Genome Sequence of Leucocoprinus birnbaumii.</title>
        <authorList>
            <person name="Buettner E."/>
        </authorList>
    </citation>
    <scope>NUCLEOTIDE SEQUENCE</scope>
    <source>
        <strain evidence="6">VT141</strain>
    </source>
</reference>
<dbReference type="GO" id="GO:0006974">
    <property type="term" value="P:DNA damage response"/>
    <property type="evidence" value="ECO:0007669"/>
    <property type="project" value="TreeGrafter"/>
</dbReference>
<dbReference type="EMBL" id="JANIEX010000014">
    <property type="protein sequence ID" value="KAJ3576332.1"/>
    <property type="molecule type" value="Genomic_DNA"/>
</dbReference>
<evidence type="ECO:0000256" key="1">
    <source>
        <dbReference type="ARBA" id="ARBA00004123"/>
    </source>
</evidence>
<dbReference type="GO" id="GO:0008623">
    <property type="term" value="C:CHRAC"/>
    <property type="evidence" value="ECO:0007669"/>
    <property type="project" value="TreeGrafter"/>
</dbReference>
<dbReference type="SUPFAM" id="SSF47113">
    <property type="entry name" value="Histone-fold"/>
    <property type="match status" value="1"/>
</dbReference>
<keyword evidence="7" id="KW-1185">Reference proteome</keyword>
<dbReference type="GO" id="GO:0031490">
    <property type="term" value="F:chromatin DNA binding"/>
    <property type="evidence" value="ECO:0007669"/>
    <property type="project" value="TreeGrafter"/>
</dbReference>
<evidence type="ECO:0000256" key="3">
    <source>
        <dbReference type="ARBA" id="ARBA00039775"/>
    </source>
</evidence>
<dbReference type="InterPro" id="IPR051377">
    <property type="entry name" value="DNA_Pol-Epsilon_Subunit"/>
</dbReference>
<dbReference type="GO" id="GO:0046982">
    <property type="term" value="F:protein heterodimerization activity"/>
    <property type="evidence" value="ECO:0007669"/>
    <property type="project" value="InterPro"/>
</dbReference>